<dbReference type="Proteomes" id="UP000297025">
    <property type="component" value="Chromosome"/>
</dbReference>
<evidence type="ECO:0000313" key="4">
    <source>
        <dbReference type="Proteomes" id="UP000297025"/>
    </source>
</evidence>
<gene>
    <name evidence="3" type="ORF">E2C04_16725</name>
    <name evidence="2" type="ORF">GCM10007231_09380</name>
</gene>
<dbReference type="SUPFAM" id="SSF49695">
    <property type="entry name" value="gamma-Crystallin-like"/>
    <property type="match status" value="1"/>
</dbReference>
<proteinExistence type="predicted"/>
<reference evidence="2" key="2">
    <citation type="journal article" date="2014" name="Int. J. Syst. Evol. Microbiol.">
        <title>Complete genome of a new Firmicutes species belonging to the dominant human colonic microbiota ('Ruminococcus bicirculans') reveals two chromosomes and a selective capacity to utilize plant glucans.</title>
        <authorList>
            <consortium name="NISC Comparative Sequencing Program"/>
            <person name="Wegmann U."/>
            <person name="Louis P."/>
            <person name="Goesmann A."/>
            <person name="Henrissat B."/>
            <person name="Duncan S.H."/>
            <person name="Flint H.J."/>
        </authorList>
    </citation>
    <scope>NUCLEOTIDE SEQUENCE</scope>
    <source>
        <strain evidence="2">CCM 7403</strain>
    </source>
</reference>
<organism evidence="3 4">
    <name type="scientific">Nocardioides daphniae</name>
    <dbReference type="NCBI Taxonomy" id="402297"/>
    <lineage>
        <taxon>Bacteria</taxon>
        <taxon>Bacillati</taxon>
        <taxon>Actinomycetota</taxon>
        <taxon>Actinomycetes</taxon>
        <taxon>Propionibacteriales</taxon>
        <taxon>Nocardioidaceae</taxon>
        <taxon>Nocardioides</taxon>
    </lineage>
</organism>
<protein>
    <recommendedName>
        <fullName evidence="6">Secreted protein</fullName>
    </recommendedName>
</protein>
<reference evidence="2" key="5">
    <citation type="submission" date="2024-05" db="EMBL/GenBank/DDBJ databases">
        <authorList>
            <person name="Sun Q."/>
            <person name="Sedlacek I."/>
        </authorList>
    </citation>
    <scope>NUCLEOTIDE SEQUENCE</scope>
    <source>
        <strain evidence="2">CCM 7403</strain>
    </source>
</reference>
<keyword evidence="5" id="KW-1185">Reference proteome</keyword>
<evidence type="ECO:0000313" key="5">
    <source>
        <dbReference type="Proteomes" id="UP000630594"/>
    </source>
</evidence>
<reference evidence="3 4" key="1">
    <citation type="journal article" date="2008" name="Int. J. Syst. Evol. Microbiol.">
        <title>Nocardioides daphniae sp. nov., isolated from Daphnia cucullata (Crustacea: Cladocera).</title>
        <authorList>
            <person name="Toth E.M."/>
            <person name="Keki Z."/>
            <person name="Homonnay Z.G."/>
            <person name="Borsodi A.K."/>
            <person name="Marialigeti K."/>
            <person name="Schumann P."/>
        </authorList>
    </citation>
    <scope>NUCLEOTIDE SEQUENCE [LARGE SCALE GENOMIC DNA]</scope>
    <source>
        <strain evidence="3 4">JCM 16608</strain>
    </source>
</reference>
<evidence type="ECO:0000313" key="3">
    <source>
        <dbReference type="EMBL" id="QCC78429.1"/>
    </source>
</evidence>
<dbReference type="OrthoDB" id="4554488at2"/>
<evidence type="ECO:0000256" key="1">
    <source>
        <dbReference type="SAM" id="SignalP"/>
    </source>
</evidence>
<dbReference type="EMBL" id="BMCK01000001">
    <property type="protein sequence ID" value="GGD12517.1"/>
    <property type="molecule type" value="Genomic_DNA"/>
</dbReference>
<dbReference type="AlphaFoldDB" id="A0A4P7UIW4"/>
<feature type="chain" id="PRO_5020189435" description="Secreted protein" evidence="1">
    <location>
        <begin position="31"/>
        <end position="142"/>
    </location>
</feature>
<keyword evidence="1" id="KW-0732">Signal</keyword>
<dbReference type="RefSeq" id="WP_135833466.1">
    <property type="nucleotide sequence ID" value="NZ_BMCK01000001.1"/>
</dbReference>
<dbReference type="Proteomes" id="UP000630594">
    <property type="component" value="Unassembled WGS sequence"/>
</dbReference>
<evidence type="ECO:0008006" key="6">
    <source>
        <dbReference type="Google" id="ProtNLM"/>
    </source>
</evidence>
<dbReference type="InterPro" id="IPR011024">
    <property type="entry name" value="G_crystallin-like"/>
</dbReference>
<reference evidence="3" key="4">
    <citation type="submission" date="2019-03" db="EMBL/GenBank/DDBJ databases">
        <authorList>
            <person name="Huang Y."/>
        </authorList>
    </citation>
    <scope>NUCLEOTIDE SEQUENCE</scope>
    <source>
        <strain evidence="3">JCM 16608</strain>
    </source>
</reference>
<evidence type="ECO:0000313" key="2">
    <source>
        <dbReference type="EMBL" id="GGD12517.1"/>
    </source>
</evidence>
<dbReference type="EMBL" id="CP038462">
    <property type="protein sequence ID" value="QCC78429.1"/>
    <property type="molecule type" value="Genomic_DNA"/>
</dbReference>
<accession>A0A4P7UIW4</accession>
<name>A0A4P7UIW4_9ACTN</name>
<dbReference type="Gene3D" id="2.60.20.10">
    <property type="entry name" value="Crystallins"/>
    <property type="match status" value="1"/>
</dbReference>
<sequence length="142" mass="15579">MKFKTTVVRFSGMLMASVLVMLVGAVPAQAAGPSNRLYICASDNYTPTCLERASYDSDFHNDPCDLSCGIYDTTFGDDASSVSNNTGDWWKLFKDKDYKGHTVCLRPWGYSMDLTDSALEDEISSTKRMGTSRPSGCDKVIG</sequence>
<dbReference type="KEGG" id="ndp:E2C04_16725"/>
<dbReference type="Pfam" id="PF03995">
    <property type="entry name" value="Inhibitor_I36"/>
    <property type="match status" value="1"/>
</dbReference>
<reference evidence="5" key="3">
    <citation type="journal article" date="2019" name="Int. J. Syst. Evol. Microbiol.">
        <title>The Global Catalogue of Microorganisms (GCM) 10K type strain sequencing project: providing services to taxonomists for standard genome sequencing and annotation.</title>
        <authorList>
            <consortium name="The Broad Institute Genomics Platform"/>
            <consortium name="The Broad Institute Genome Sequencing Center for Infectious Disease"/>
            <person name="Wu L."/>
            <person name="Ma J."/>
        </authorList>
    </citation>
    <scope>NUCLEOTIDE SEQUENCE [LARGE SCALE GENOMIC DNA]</scope>
    <source>
        <strain evidence="5">CCM 7403</strain>
    </source>
</reference>
<feature type="signal peptide" evidence="1">
    <location>
        <begin position="1"/>
        <end position="30"/>
    </location>
</feature>